<gene>
    <name evidence="4" type="ORF">SAMN05216221_1358</name>
</gene>
<dbReference type="CDD" id="cd06558">
    <property type="entry name" value="crotonase-like"/>
    <property type="match status" value="1"/>
</dbReference>
<evidence type="ECO:0000256" key="2">
    <source>
        <dbReference type="ARBA" id="ARBA00023239"/>
    </source>
</evidence>
<sequence length="261" mass="27975">MNSEQAKQVVATLQENGVAVVRISRPEAMNALNSHVRQQLAEHFRALAIEPQVRAIVLTGGEKCFVAGADVREFAQASPIEMYRRHTEYLWEAISRCPKPVIAAVNGFALGGGCELAMHCDIIVAGESARLGQPEVKLGLMPGAGGTQRLIRAVGKFQAMRIALTGCLVKAPEALAMGMVSEVVSDEHALPRALELAAEIAALPPLAVAQIKEVMLAGADLPLDSALALERKAFQLLFDSRDQKEGAAAFLEKRKANFQGE</sequence>
<keyword evidence="2" id="KW-0456">Lyase</keyword>
<dbReference type="EMBL" id="LT629751">
    <property type="protein sequence ID" value="SDS23444.1"/>
    <property type="molecule type" value="Genomic_DNA"/>
</dbReference>
<dbReference type="Pfam" id="PF00378">
    <property type="entry name" value="ECH_1"/>
    <property type="match status" value="1"/>
</dbReference>
<evidence type="ECO:0000313" key="5">
    <source>
        <dbReference type="Proteomes" id="UP000243359"/>
    </source>
</evidence>
<evidence type="ECO:0000256" key="1">
    <source>
        <dbReference type="ARBA" id="ARBA00005254"/>
    </source>
</evidence>
<dbReference type="Gene3D" id="3.90.226.10">
    <property type="entry name" value="2-enoyl-CoA Hydratase, Chain A, domain 1"/>
    <property type="match status" value="1"/>
</dbReference>
<keyword evidence="5" id="KW-1185">Reference proteome</keyword>
<dbReference type="AlphaFoldDB" id="A0A1H1QJ43"/>
<dbReference type="FunFam" id="1.10.12.10:FF:000001">
    <property type="entry name" value="Probable enoyl-CoA hydratase, mitochondrial"/>
    <property type="match status" value="1"/>
</dbReference>
<dbReference type="InterPro" id="IPR018376">
    <property type="entry name" value="Enoyl-CoA_hyd/isom_CS"/>
</dbReference>
<dbReference type="PROSITE" id="PS00166">
    <property type="entry name" value="ENOYL_COA_HYDRATASE"/>
    <property type="match status" value="1"/>
</dbReference>
<dbReference type="InterPro" id="IPR014748">
    <property type="entry name" value="Enoyl-CoA_hydra_C"/>
</dbReference>
<dbReference type="NCBIfam" id="NF006007">
    <property type="entry name" value="PRK08138.1"/>
    <property type="match status" value="1"/>
</dbReference>
<comment type="similarity">
    <text evidence="1 3">Belongs to the enoyl-CoA hydratase/isomerase family.</text>
</comment>
<evidence type="ECO:0000256" key="3">
    <source>
        <dbReference type="RuleBase" id="RU003707"/>
    </source>
</evidence>
<dbReference type="Proteomes" id="UP000243359">
    <property type="component" value="Chromosome I"/>
</dbReference>
<dbReference type="InterPro" id="IPR029045">
    <property type="entry name" value="ClpP/crotonase-like_dom_sf"/>
</dbReference>
<dbReference type="PANTHER" id="PTHR11941">
    <property type="entry name" value="ENOYL-COA HYDRATASE-RELATED"/>
    <property type="match status" value="1"/>
</dbReference>
<dbReference type="FunFam" id="3.90.226.10:FF:000009">
    <property type="entry name" value="Carnitinyl-CoA dehydratase"/>
    <property type="match status" value="1"/>
</dbReference>
<dbReference type="STRING" id="1392877.SAMN05216221_1358"/>
<dbReference type="InterPro" id="IPR001753">
    <property type="entry name" value="Enoyl-CoA_hydra/iso"/>
</dbReference>
<dbReference type="PANTHER" id="PTHR11941:SF54">
    <property type="entry name" value="ENOYL-COA HYDRATASE, MITOCHONDRIAL"/>
    <property type="match status" value="1"/>
</dbReference>
<dbReference type="RefSeq" id="WP_090348233.1">
    <property type="nucleotide sequence ID" value="NZ_LT629751.1"/>
</dbReference>
<accession>A0A1H1QJ43</accession>
<dbReference type="GO" id="GO:0006635">
    <property type="term" value="P:fatty acid beta-oxidation"/>
    <property type="evidence" value="ECO:0007669"/>
    <property type="project" value="TreeGrafter"/>
</dbReference>
<name>A0A1H1QJ43_9PSED</name>
<protein>
    <submittedName>
        <fullName evidence="4">Short chain enoyl-CoA hydratase</fullName>
    </submittedName>
</protein>
<dbReference type="GO" id="GO:0016836">
    <property type="term" value="F:hydro-lyase activity"/>
    <property type="evidence" value="ECO:0007669"/>
    <property type="project" value="UniProtKB-ARBA"/>
</dbReference>
<dbReference type="Gene3D" id="1.10.12.10">
    <property type="entry name" value="Lyase 2-enoyl-coa Hydratase, Chain A, domain 2"/>
    <property type="match status" value="1"/>
</dbReference>
<evidence type="ECO:0000313" key="4">
    <source>
        <dbReference type="EMBL" id="SDS23444.1"/>
    </source>
</evidence>
<organism evidence="4 5">
    <name type="scientific">Pseudomonas oryzae</name>
    <dbReference type="NCBI Taxonomy" id="1392877"/>
    <lineage>
        <taxon>Bacteria</taxon>
        <taxon>Pseudomonadati</taxon>
        <taxon>Pseudomonadota</taxon>
        <taxon>Gammaproteobacteria</taxon>
        <taxon>Pseudomonadales</taxon>
        <taxon>Pseudomonadaceae</taxon>
        <taxon>Pseudomonas</taxon>
    </lineage>
</organism>
<reference evidence="5" key="1">
    <citation type="submission" date="2016-10" db="EMBL/GenBank/DDBJ databases">
        <authorList>
            <person name="Varghese N."/>
            <person name="Submissions S."/>
        </authorList>
    </citation>
    <scope>NUCLEOTIDE SEQUENCE [LARGE SCALE GENOMIC DNA]</scope>
    <source>
        <strain evidence="5">KCTC 32247</strain>
    </source>
</reference>
<dbReference type="OrthoDB" id="9775794at2"/>
<proteinExistence type="inferred from homology"/>
<dbReference type="SUPFAM" id="SSF52096">
    <property type="entry name" value="ClpP/crotonase"/>
    <property type="match status" value="1"/>
</dbReference>